<feature type="transmembrane region" description="Helical" evidence="5">
    <location>
        <begin position="58"/>
        <end position="78"/>
    </location>
</feature>
<evidence type="ECO:0000256" key="1">
    <source>
        <dbReference type="ARBA" id="ARBA00004141"/>
    </source>
</evidence>
<sequence length="99" mass="10159">MAPAAPVPGAPGHVAAPYGYDPYGRPYSDKSKTVAGVLQIALGSLGIGRFYIGDNKIGAWQCAVSILTLGIGGLWGIVDGAIMLGTEGKTDSEGRVLRK</sequence>
<gene>
    <name evidence="7" type="ORF">GCM10009801_74730</name>
</gene>
<protein>
    <recommendedName>
        <fullName evidence="6">TM2 domain-containing protein</fullName>
    </recommendedName>
</protein>
<proteinExistence type="predicted"/>
<keyword evidence="4 5" id="KW-0472">Membrane</keyword>
<dbReference type="RefSeq" id="WP_344534815.1">
    <property type="nucleotide sequence ID" value="NZ_BAAAPE010000025.1"/>
</dbReference>
<dbReference type="InterPro" id="IPR007829">
    <property type="entry name" value="TM2"/>
</dbReference>
<name>A0ABN2WY42_9ACTN</name>
<organism evidence="7 8">
    <name type="scientific">Streptomyces albiaxialis</name>
    <dbReference type="NCBI Taxonomy" id="329523"/>
    <lineage>
        <taxon>Bacteria</taxon>
        <taxon>Bacillati</taxon>
        <taxon>Actinomycetota</taxon>
        <taxon>Actinomycetes</taxon>
        <taxon>Kitasatosporales</taxon>
        <taxon>Streptomycetaceae</taxon>
        <taxon>Streptomyces</taxon>
    </lineage>
</organism>
<accession>A0ABN2WY42</accession>
<keyword evidence="3 5" id="KW-1133">Transmembrane helix</keyword>
<comment type="subcellular location">
    <subcellularLocation>
        <location evidence="1">Membrane</location>
        <topology evidence="1">Multi-pass membrane protein</topology>
    </subcellularLocation>
</comment>
<feature type="transmembrane region" description="Helical" evidence="5">
    <location>
        <begin position="33"/>
        <end position="52"/>
    </location>
</feature>
<reference evidence="7 8" key="1">
    <citation type="journal article" date="2019" name="Int. J. Syst. Evol. Microbiol.">
        <title>The Global Catalogue of Microorganisms (GCM) 10K type strain sequencing project: providing services to taxonomists for standard genome sequencing and annotation.</title>
        <authorList>
            <consortium name="The Broad Institute Genomics Platform"/>
            <consortium name="The Broad Institute Genome Sequencing Center for Infectious Disease"/>
            <person name="Wu L."/>
            <person name="Ma J."/>
        </authorList>
    </citation>
    <scope>NUCLEOTIDE SEQUENCE [LARGE SCALE GENOMIC DNA]</scope>
    <source>
        <strain evidence="7 8">JCM 15478</strain>
    </source>
</reference>
<evidence type="ECO:0000256" key="5">
    <source>
        <dbReference type="SAM" id="Phobius"/>
    </source>
</evidence>
<evidence type="ECO:0000256" key="2">
    <source>
        <dbReference type="ARBA" id="ARBA00022692"/>
    </source>
</evidence>
<dbReference type="Proteomes" id="UP001500016">
    <property type="component" value="Unassembled WGS sequence"/>
</dbReference>
<keyword evidence="8" id="KW-1185">Reference proteome</keyword>
<evidence type="ECO:0000313" key="7">
    <source>
        <dbReference type="EMBL" id="GAA2101435.1"/>
    </source>
</evidence>
<evidence type="ECO:0000313" key="8">
    <source>
        <dbReference type="Proteomes" id="UP001500016"/>
    </source>
</evidence>
<dbReference type="EMBL" id="BAAAPE010000025">
    <property type="protein sequence ID" value="GAA2101435.1"/>
    <property type="molecule type" value="Genomic_DNA"/>
</dbReference>
<comment type="caution">
    <text evidence="7">The sequence shown here is derived from an EMBL/GenBank/DDBJ whole genome shotgun (WGS) entry which is preliminary data.</text>
</comment>
<keyword evidence="2 5" id="KW-0812">Transmembrane</keyword>
<dbReference type="Pfam" id="PF05154">
    <property type="entry name" value="TM2"/>
    <property type="match status" value="1"/>
</dbReference>
<evidence type="ECO:0000259" key="6">
    <source>
        <dbReference type="Pfam" id="PF05154"/>
    </source>
</evidence>
<evidence type="ECO:0000256" key="3">
    <source>
        <dbReference type="ARBA" id="ARBA00022989"/>
    </source>
</evidence>
<feature type="domain" description="TM2" evidence="6">
    <location>
        <begin position="29"/>
        <end position="80"/>
    </location>
</feature>
<evidence type="ECO:0000256" key="4">
    <source>
        <dbReference type="ARBA" id="ARBA00023136"/>
    </source>
</evidence>